<feature type="signal peptide" evidence="1">
    <location>
        <begin position="1"/>
        <end position="19"/>
    </location>
</feature>
<proteinExistence type="predicted"/>
<comment type="caution">
    <text evidence="2">The sequence shown here is derived from an EMBL/GenBank/DDBJ whole genome shotgun (WGS) entry which is preliminary data.</text>
</comment>
<sequence length="90" mass="10260">MAKLVTGAIKIAVVLMVMATEIDVSMSVHVFEEKHRPNLFRIGFSVNMMLKLHILTGRSSTKHNLQLYYFYVRADKAVFEEPTIDDSCVL</sequence>
<protein>
    <submittedName>
        <fullName evidence="2">Uncharacterized protein</fullName>
    </submittedName>
</protein>
<feature type="chain" id="PRO_5035886140" evidence="1">
    <location>
        <begin position="20"/>
        <end position="90"/>
    </location>
</feature>
<organism evidence="2 3">
    <name type="scientific">Brassica cretica</name>
    <name type="common">Mustard</name>
    <dbReference type="NCBI Taxonomy" id="69181"/>
    <lineage>
        <taxon>Eukaryota</taxon>
        <taxon>Viridiplantae</taxon>
        <taxon>Streptophyta</taxon>
        <taxon>Embryophyta</taxon>
        <taxon>Tracheophyta</taxon>
        <taxon>Spermatophyta</taxon>
        <taxon>Magnoliopsida</taxon>
        <taxon>eudicotyledons</taxon>
        <taxon>Gunneridae</taxon>
        <taxon>Pentapetalae</taxon>
        <taxon>rosids</taxon>
        <taxon>malvids</taxon>
        <taxon>Brassicales</taxon>
        <taxon>Brassicaceae</taxon>
        <taxon>Brassiceae</taxon>
        <taxon>Brassica</taxon>
    </lineage>
</organism>
<evidence type="ECO:0000313" key="3">
    <source>
        <dbReference type="Proteomes" id="UP000712281"/>
    </source>
</evidence>
<reference evidence="2" key="1">
    <citation type="submission" date="2019-12" db="EMBL/GenBank/DDBJ databases">
        <title>Genome sequencing and annotation of Brassica cretica.</title>
        <authorList>
            <person name="Studholme D.J."/>
            <person name="Sarris P.F."/>
        </authorList>
    </citation>
    <scope>NUCLEOTIDE SEQUENCE</scope>
    <source>
        <strain evidence="2">PFS-001/15</strain>
        <tissue evidence="2">Leaf</tissue>
    </source>
</reference>
<evidence type="ECO:0000313" key="2">
    <source>
        <dbReference type="EMBL" id="KAF2557328.1"/>
    </source>
</evidence>
<dbReference type="AlphaFoldDB" id="A0A8S9HQA0"/>
<evidence type="ECO:0000256" key="1">
    <source>
        <dbReference type="SAM" id="SignalP"/>
    </source>
</evidence>
<dbReference type="Proteomes" id="UP000712281">
    <property type="component" value="Unassembled WGS sequence"/>
</dbReference>
<keyword evidence="1" id="KW-0732">Signal</keyword>
<accession>A0A8S9HQA0</accession>
<gene>
    <name evidence="2" type="ORF">F2Q68_00015963</name>
</gene>
<dbReference type="EMBL" id="QGKW02001940">
    <property type="protein sequence ID" value="KAF2557328.1"/>
    <property type="molecule type" value="Genomic_DNA"/>
</dbReference>
<name>A0A8S9HQA0_BRACR</name>